<comment type="caution">
    <text evidence="4">The sequence shown here is derived from an EMBL/GenBank/DDBJ whole genome shotgun (WGS) entry which is preliminary data.</text>
</comment>
<evidence type="ECO:0000313" key="5">
    <source>
        <dbReference type="Proteomes" id="UP000037043"/>
    </source>
</evidence>
<dbReference type="STRING" id="36844.SAMN04488501_10193"/>
<dbReference type="CDD" id="cd04301">
    <property type="entry name" value="NAT_SF"/>
    <property type="match status" value="1"/>
</dbReference>
<evidence type="ECO:0000259" key="3">
    <source>
        <dbReference type="PROSITE" id="PS51186"/>
    </source>
</evidence>
<evidence type="ECO:0000256" key="2">
    <source>
        <dbReference type="ARBA" id="ARBA00023315"/>
    </source>
</evidence>
<dbReference type="InterPro" id="IPR000182">
    <property type="entry name" value="GNAT_dom"/>
</dbReference>
<dbReference type="PANTHER" id="PTHR43877">
    <property type="entry name" value="AMINOALKYLPHOSPHONATE N-ACETYLTRANSFERASE-RELATED-RELATED"/>
    <property type="match status" value="1"/>
</dbReference>
<dbReference type="Pfam" id="PF00583">
    <property type="entry name" value="Acetyltransf_1"/>
    <property type="match status" value="1"/>
</dbReference>
<protein>
    <submittedName>
        <fullName evidence="4">Acetyltransferase YpeA</fullName>
    </submittedName>
</protein>
<dbReference type="SUPFAM" id="SSF55729">
    <property type="entry name" value="Acyl-CoA N-acyltransferases (Nat)"/>
    <property type="match status" value="1"/>
</dbReference>
<evidence type="ECO:0000313" key="4">
    <source>
        <dbReference type="EMBL" id="KOA18485.1"/>
    </source>
</evidence>
<dbReference type="GO" id="GO:0016747">
    <property type="term" value="F:acyltransferase activity, transferring groups other than amino-acyl groups"/>
    <property type="evidence" value="ECO:0007669"/>
    <property type="project" value="InterPro"/>
</dbReference>
<dbReference type="InterPro" id="IPR016181">
    <property type="entry name" value="Acyl_CoA_acyltransferase"/>
</dbReference>
<reference evidence="5" key="1">
    <citation type="submission" date="2015-08" db="EMBL/GenBank/DDBJ databases">
        <title>Genome sequence of the strict anaerobe Clostridium homopropionicum LuHBu1 (DSM 5847T).</title>
        <authorList>
            <person name="Poehlein A."/>
            <person name="Beck M."/>
            <person name="Schiel-Bengelsdorf B."/>
            <person name="Bengelsdorf F.R."/>
            <person name="Daniel R."/>
            <person name="Duerre P."/>
        </authorList>
    </citation>
    <scope>NUCLEOTIDE SEQUENCE [LARGE SCALE GENOMIC DNA]</scope>
    <source>
        <strain evidence="5">DSM 5847</strain>
    </source>
</reference>
<sequence length="157" mass="17547">MNGKNNEQNIVIRRAKDKDINCLVELLTVLLTIETDFIIDTKQQKKGLPIMLEQSNQCCIIVAEHEGQVVGMCTGQLLTSTSEGGLKVILEDLVVAAEHRGRGIASLLVNAVEEWVVKNGALRIDLLADRRNIPALNFYKKHNWNSTELIALQKYLP</sequence>
<dbReference type="InterPro" id="IPR050832">
    <property type="entry name" value="Bact_Acetyltransf"/>
</dbReference>
<keyword evidence="1 4" id="KW-0808">Transferase</keyword>
<accession>A0A0L6Z697</accession>
<evidence type="ECO:0000256" key="1">
    <source>
        <dbReference type="ARBA" id="ARBA00022679"/>
    </source>
</evidence>
<gene>
    <name evidence="4" type="primary">ypeA_5</name>
    <name evidence="4" type="ORF">CLHOM_33870</name>
</gene>
<dbReference type="PROSITE" id="PS51186">
    <property type="entry name" value="GNAT"/>
    <property type="match status" value="1"/>
</dbReference>
<dbReference type="EMBL" id="LHUR01000042">
    <property type="protein sequence ID" value="KOA18485.1"/>
    <property type="molecule type" value="Genomic_DNA"/>
</dbReference>
<name>A0A0L6Z697_9CLOT</name>
<dbReference type="PANTHER" id="PTHR43877:SF2">
    <property type="entry name" value="AMINOALKYLPHOSPHONATE N-ACETYLTRANSFERASE-RELATED"/>
    <property type="match status" value="1"/>
</dbReference>
<dbReference type="Gene3D" id="3.40.630.30">
    <property type="match status" value="1"/>
</dbReference>
<organism evidence="4 5">
    <name type="scientific">Clostridium homopropionicum DSM 5847</name>
    <dbReference type="NCBI Taxonomy" id="1121318"/>
    <lineage>
        <taxon>Bacteria</taxon>
        <taxon>Bacillati</taxon>
        <taxon>Bacillota</taxon>
        <taxon>Clostridia</taxon>
        <taxon>Eubacteriales</taxon>
        <taxon>Clostridiaceae</taxon>
        <taxon>Clostridium</taxon>
    </lineage>
</organism>
<proteinExistence type="predicted"/>
<dbReference type="Proteomes" id="UP000037043">
    <property type="component" value="Unassembled WGS sequence"/>
</dbReference>
<feature type="domain" description="N-acetyltransferase" evidence="3">
    <location>
        <begin position="10"/>
        <end position="157"/>
    </location>
</feature>
<keyword evidence="2" id="KW-0012">Acyltransferase</keyword>
<dbReference type="PATRIC" id="fig|1121318.3.peg.3382"/>
<keyword evidence="5" id="KW-1185">Reference proteome</keyword>
<dbReference type="AlphaFoldDB" id="A0A0L6Z697"/>